<protein>
    <recommendedName>
        <fullName evidence="3">DUF3284 domain-containing protein</fullName>
    </recommendedName>
</protein>
<dbReference type="Pfam" id="PF11687">
    <property type="entry name" value="DUF3284"/>
    <property type="match status" value="1"/>
</dbReference>
<gene>
    <name evidence="1" type="ORF">SAMN02910411_1326</name>
</gene>
<dbReference type="Proteomes" id="UP000219563">
    <property type="component" value="Unassembled WGS sequence"/>
</dbReference>
<name>A0A285RZE7_9FIRM</name>
<accession>A0A285RZE7</accession>
<organism evidence="1 2">
    <name type="scientific">Pseudobutyrivibrio ruminis DSM 9787</name>
    <dbReference type="NCBI Taxonomy" id="1123011"/>
    <lineage>
        <taxon>Bacteria</taxon>
        <taxon>Bacillati</taxon>
        <taxon>Bacillota</taxon>
        <taxon>Clostridia</taxon>
        <taxon>Lachnospirales</taxon>
        <taxon>Lachnospiraceae</taxon>
        <taxon>Pseudobutyrivibrio</taxon>
    </lineage>
</organism>
<evidence type="ECO:0000313" key="2">
    <source>
        <dbReference type="Proteomes" id="UP000219563"/>
    </source>
</evidence>
<dbReference type="AlphaFoldDB" id="A0A285RZE7"/>
<sequence length="145" mass="16886">MKISRTLTITTDEFFDYLENQLLKIANDNLDEEQEAYTNSDIQEGFRIIQNRDTDINKVELLINKYKKGEFYEATASSLTDSYRMSYLITPKDDNILVDYEQVNLNNFQAESKGFFAKLGEALYLSRMSNSLYDVERAVFKARAN</sequence>
<reference evidence="1 2" key="1">
    <citation type="submission" date="2017-08" db="EMBL/GenBank/DDBJ databases">
        <authorList>
            <person name="de Groot N.N."/>
        </authorList>
    </citation>
    <scope>NUCLEOTIDE SEQUENCE [LARGE SCALE GENOMIC DNA]</scope>
    <source>
        <strain evidence="1 2">DSM 9787</strain>
    </source>
</reference>
<dbReference type="InterPro" id="IPR021701">
    <property type="entry name" value="DUF3284"/>
</dbReference>
<dbReference type="EMBL" id="OBMR01000004">
    <property type="protein sequence ID" value="SOB98086.1"/>
    <property type="molecule type" value="Genomic_DNA"/>
</dbReference>
<proteinExistence type="predicted"/>
<dbReference type="RefSeq" id="WP_097075905.1">
    <property type="nucleotide sequence ID" value="NZ_OBMR01000004.1"/>
</dbReference>
<evidence type="ECO:0008006" key="3">
    <source>
        <dbReference type="Google" id="ProtNLM"/>
    </source>
</evidence>
<evidence type="ECO:0000313" key="1">
    <source>
        <dbReference type="EMBL" id="SOB98086.1"/>
    </source>
</evidence>